<evidence type="ECO:0000256" key="2">
    <source>
        <dbReference type="SAM" id="Phobius"/>
    </source>
</evidence>
<reference evidence="4 5" key="1">
    <citation type="submission" date="2018-06" db="EMBL/GenBank/DDBJ databases">
        <title>A transcriptomic atlas of mushroom development highlights an independent origin of complex multicellularity.</title>
        <authorList>
            <consortium name="DOE Joint Genome Institute"/>
            <person name="Krizsan K."/>
            <person name="Almasi E."/>
            <person name="Merenyi Z."/>
            <person name="Sahu N."/>
            <person name="Viragh M."/>
            <person name="Koszo T."/>
            <person name="Mondo S."/>
            <person name="Kiss B."/>
            <person name="Balint B."/>
            <person name="Kues U."/>
            <person name="Barry K."/>
            <person name="Hegedus J.C."/>
            <person name="Henrissat B."/>
            <person name="Johnson J."/>
            <person name="Lipzen A."/>
            <person name="Ohm R."/>
            <person name="Nagy I."/>
            <person name="Pangilinan J."/>
            <person name="Yan J."/>
            <person name="Xiong Y."/>
            <person name="Grigoriev I.V."/>
            <person name="Hibbett D.S."/>
            <person name="Nagy L.G."/>
        </authorList>
    </citation>
    <scope>NUCLEOTIDE SEQUENCE [LARGE SCALE GENOMIC DNA]</scope>
    <source>
        <strain evidence="4 5">SZMC22713</strain>
    </source>
</reference>
<dbReference type="InterPro" id="IPR000626">
    <property type="entry name" value="Ubiquitin-like_dom"/>
</dbReference>
<feature type="transmembrane region" description="Helical" evidence="2">
    <location>
        <begin position="53"/>
        <end position="74"/>
    </location>
</feature>
<dbReference type="VEuPathDB" id="FungiDB:BD410DRAFT_842379"/>
<protein>
    <recommendedName>
        <fullName evidence="3">Ubiquitin-like domain-containing protein</fullName>
    </recommendedName>
</protein>
<keyword evidence="5" id="KW-1185">Reference proteome</keyword>
<feature type="region of interest" description="Disordered" evidence="1">
    <location>
        <begin position="235"/>
        <end position="389"/>
    </location>
</feature>
<evidence type="ECO:0000256" key="1">
    <source>
        <dbReference type="SAM" id="MobiDB-lite"/>
    </source>
</evidence>
<keyword evidence="2" id="KW-0812">Transmembrane</keyword>
<dbReference type="PROSITE" id="PS50053">
    <property type="entry name" value="UBIQUITIN_2"/>
    <property type="match status" value="1"/>
</dbReference>
<dbReference type="Proteomes" id="UP000294933">
    <property type="component" value="Unassembled WGS sequence"/>
</dbReference>
<feature type="compositionally biased region" description="Acidic residues" evidence="1">
    <location>
        <begin position="365"/>
        <end position="381"/>
    </location>
</feature>
<gene>
    <name evidence="4" type="ORF">BD410DRAFT_842379</name>
</gene>
<evidence type="ECO:0000259" key="3">
    <source>
        <dbReference type="PROSITE" id="PS50053"/>
    </source>
</evidence>
<dbReference type="AlphaFoldDB" id="A0A4Y7PWI0"/>
<dbReference type="EMBL" id="ML170201">
    <property type="protein sequence ID" value="TDL18959.1"/>
    <property type="molecule type" value="Genomic_DNA"/>
</dbReference>
<proteinExistence type="predicted"/>
<organism evidence="4 5">
    <name type="scientific">Rickenella mellea</name>
    <dbReference type="NCBI Taxonomy" id="50990"/>
    <lineage>
        <taxon>Eukaryota</taxon>
        <taxon>Fungi</taxon>
        <taxon>Dikarya</taxon>
        <taxon>Basidiomycota</taxon>
        <taxon>Agaricomycotina</taxon>
        <taxon>Agaricomycetes</taxon>
        <taxon>Hymenochaetales</taxon>
        <taxon>Rickenellaceae</taxon>
        <taxon>Rickenella</taxon>
    </lineage>
</organism>
<feature type="compositionally biased region" description="Polar residues" evidence="1">
    <location>
        <begin position="295"/>
        <end position="310"/>
    </location>
</feature>
<keyword evidence="2" id="KW-1133">Transmembrane helix</keyword>
<name>A0A4Y7PWI0_9AGAM</name>
<dbReference type="OrthoDB" id="10665912at2759"/>
<accession>A0A4Y7PWI0</accession>
<feature type="compositionally biased region" description="Acidic residues" evidence="1">
    <location>
        <begin position="326"/>
        <end position="337"/>
    </location>
</feature>
<sequence length="510" mass="56553">MALFQLFPACFTSATLPRSHTVTGRLLKMGQQRMKAVLRPSTARTVAVKQRQWSLAFIATAALFTCATLGITYIPWNKVVGVGGNRYDWAATLAMFVGYSLAPLICLLQHFYPNLLRLHQVIETATQKVRFRRQHSAHIRLDRLVKHQNSFTIFIRGLTNSSIPLLVTSDHTIAEIERELQRRLLIPKSSSDTIYFYSSTRRLPLSLDSTVQDICLGPLSTIHTWFPLLGGNPSDARPGAKRGREEVDTNNIVEGSRTRKVTKKVQEQQATGSGPPHRAHQAGNGARQVSRKDSGISSVSGDTIQSSSAPTAEGLTSPGSRNGQANEDDIEYVESDLEPTTTQNDRDGQLPGDDDEPIATRENNGDEQVDDDAADQSDIELPEAKGKGRERAPVKLFYTEIDKNNPDDRRWCKVCQKQARKSPKIPAMSYGQTTGNSTLLAHLKDKHPKSYEKCQDMAQGGDGRLGKKFQQTLDKHLRDRDPEQQYSSSGLALACLKLIAACDLVRVDTF</sequence>
<evidence type="ECO:0000313" key="5">
    <source>
        <dbReference type="Proteomes" id="UP000294933"/>
    </source>
</evidence>
<feature type="transmembrane region" description="Helical" evidence="2">
    <location>
        <begin position="89"/>
        <end position="108"/>
    </location>
</feature>
<keyword evidence="2" id="KW-0472">Membrane</keyword>
<feature type="domain" description="Ubiquitin-like" evidence="3">
    <location>
        <begin position="151"/>
        <end position="231"/>
    </location>
</feature>
<evidence type="ECO:0000313" key="4">
    <source>
        <dbReference type="EMBL" id="TDL18959.1"/>
    </source>
</evidence>